<name>X1MAZ1_9ZZZZ</name>
<sequence>MGRCKVQVEGFSGVLNDKVTAGVLRVNLSRYPSLDQESEDQAMPALIEKRLEQARTALQAVLMGDGLGQLDGKTKV</sequence>
<evidence type="ECO:0000313" key="1">
    <source>
        <dbReference type="EMBL" id="GAI28817.1"/>
    </source>
</evidence>
<dbReference type="EMBL" id="BARV01014050">
    <property type="protein sequence ID" value="GAI28817.1"/>
    <property type="molecule type" value="Genomic_DNA"/>
</dbReference>
<feature type="non-terminal residue" evidence="1">
    <location>
        <position position="76"/>
    </location>
</feature>
<proteinExistence type="predicted"/>
<reference evidence="1" key="1">
    <citation type="journal article" date="2014" name="Front. Microbiol.">
        <title>High frequency of phylogenetically diverse reductive dehalogenase-homologous genes in deep subseafloor sedimentary metagenomes.</title>
        <authorList>
            <person name="Kawai M."/>
            <person name="Futagami T."/>
            <person name="Toyoda A."/>
            <person name="Takaki Y."/>
            <person name="Nishi S."/>
            <person name="Hori S."/>
            <person name="Arai W."/>
            <person name="Tsubouchi T."/>
            <person name="Morono Y."/>
            <person name="Uchiyama I."/>
            <person name="Ito T."/>
            <person name="Fujiyama A."/>
            <person name="Inagaki F."/>
            <person name="Takami H."/>
        </authorList>
    </citation>
    <scope>NUCLEOTIDE SEQUENCE</scope>
    <source>
        <strain evidence="1">Expedition CK06-06</strain>
    </source>
</reference>
<accession>X1MAZ1</accession>
<organism evidence="1">
    <name type="scientific">marine sediment metagenome</name>
    <dbReference type="NCBI Taxonomy" id="412755"/>
    <lineage>
        <taxon>unclassified sequences</taxon>
        <taxon>metagenomes</taxon>
        <taxon>ecological metagenomes</taxon>
    </lineage>
</organism>
<gene>
    <name evidence="1" type="ORF">S06H3_24881</name>
</gene>
<dbReference type="AlphaFoldDB" id="X1MAZ1"/>
<protein>
    <submittedName>
        <fullName evidence="1">Uncharacterized protein</fullName>
    </submittedName>
</protein>
<comment type="caution">
    <text evidence="1">The sequence shown here is derived from an EMBL/GenBank/DDBJ whole genome shotgun (WGS) entry which is preliminary data.</text>
</comment>